<comment type="cofactor">
    <cofactor evidence="1 6">
        <name>heme</name>
        <dbReference type="ChEBI" id="CHEBI:30413"/>
    </cofactor>
</comment>
<keyword evidence="8" id="KW-1133">Transmembrane helix</keyword>
<dbReference type="Proteomes" id="UP000284375">
    <property type="component" value="Unassembled WGS sequence"/>
</dbReference>
<evidence type="ECO:0000313" key="10">
    <source>
        <dbReference type="Proteomes" id="UP000284375"/>
    </source>
</evidence>
<evidence type="ECO:0000256" key="7">
    <source>
        <dbReference type="RuleBase" id="RU000461"/>
    </source>
</evidence>
<reference evidence="9 10" key="1">
    <citation type="submission" date="2015-09" db="EMBL/GenBank/DDBJ databases">
        <title>Host preference determinants of Valsa canker pathogens revealed by comparative genomics.</title>
        <authorList>
            <person name="Yin Z."/>
            <person name="Huang L."/>
        </authorList>
    </citation>
    <scope>NUCLEOTIDE SEQUENCE [LARGE SCALE GENOMIC DNA]</scope>
    <source>
        <strain evidence="9 10">YSFL</strain>
    </source>
</reference>
<keyword evidence="5 6" id="KW-0408">Iron</keyword>
<dbReference type="GO" id="GO:0020037">
    <property type="term" value="F:heme binding"/>
    <property type="evidence" value="ECO:0007669"/>
    <property type="project" value="InterPro"/>
</dbReference>
<dbReference type="OrthoDB" id="1470350at2759"/>
<organism evidence="9 10">
    <name type="scientific">Cytospora chrysosperma</name>
    <name type="common">Cytospora canker fungus</name>
    <name type="synonym">Sphaeria chrysosperma</name>
    <dbReference type="NCBI Taxonomy" id="252740"/>
    <lineage>
        <taxon>Eukaryota</taxon>
        <taxon>Fungi</taxon>
        <taxon>Dikarya</taxon>
        <taxon>Ascomycota</taxon>
        <taxon>Pezizomycotina</taxon>
        <taxon>Sordariomycetes</taxon>
        <taxon>Sordariomycetidae</taxon>
        <taxon>Diaporthales</taxon>
        <taxon>Cytosporaceae</taxon>
        <taxon>Cytospora</taxon>
    </lineage>
</organism>
<evidence type="ECO:0000256" key="3">
    <source>
        <dbReference type="ARBA" id="ARBA00022617"/>
    </source>
</evidence>
<dbReference type="InterPro" id="IPR050121">
    <property type="entry name" value="Cytochrome_P450_monoxygenase"/>
</dbReference>
<evidence type="ECO:0000256" key="4">
    <source>
        <dbReference type="ARBA" id="ARBA00022723"/>
    </source>
</evidence>
<dbReference type="GO" id="GO:0004497">
    <property type="term" value="F:monooxygenase activity"/>
    <property type="evidence" value="ECO:0007669"/>
    <property type="project" value="UniProtKB-KW"/>
</dbReference>
<dbReference type="EMBL" id="LJZO01000035">
    <property type="protein sequence ID" value="ROV92953.1"/>
    <property type="molecule type" value="Genomic_DNA"/>
</dbReference>
<accession>A0A423VPK2</accession>
<evidence type="ECO:0000256" key="1">
    <source>
        <dbReference type="ARBA" id="ARBA00001971"/>
    </source>
</evidence>
<dbReference type="InterPro" id="IPR002401">
    <property type="entry name" value="Cyt_P450_E_grp-I"/>
</dbReference>
<dbReference type="InterPro" id="IPR036396">
    <property type="entry name" value="Cyt_P450_sf"/>
</dbReference>
<dbReference type="AlphaFoldDB" id="A0A423VPK2"/>
<keyword evidence="10" id="KW-1185">Reference proteome</keyword>
<evidence type="ECO:0000313" key="9">
    <source>
        <dbReference type="EMBL" id="ROV92953.1"/>
    </source>
</evidence>
<evidence type="ECO:0000256" key="8">
    <source>
        <dbReference type="SAM" id="Phobius"/>
    </source>
</evidence>
<dbReference type="SUPFAM" id="SSF48264">
    <property type="entry name" value="Cytochrome P450"/>
    <property type="match status" value="1"/>
</dbReference>
<name>A0A423VPK2_CYTCH</name>
<protein>
    <recommendedName>
        <fullName evidence="11">Cytochrome P450</fullName>
    </recommendedName>
</protein>
<evidence type="ECO:0008006" key="11">
    <source>
        <dbReference type="Google" id="ProtNLM"/>
    </source>
</evidence>
<evidence type="ECO:0000256" key="6">
    <source>
        <dbReference type="PIRSR" id="PIRSR602401-1"/>
    </source>
</evidence>
<dbReference type="PRINTS" id="PR00463">
    <property type="entry name" value="EP450I"/>
</dbReference>
<keyword evidence="4 6" id="KW-0479">Metal-binding</keyword>
<comment type="similarity">
    <text evidence="2 7">Belongs to the cytochrome P450 family.</text>
</comment>
<dbReference type="PANTHER" id="PTHR24305">
    <property type="entry name" value="CYTOCHROME P450"/>
    <property type="match status" value="1"/>
</dbReference>
<dbReference type="PRINTS" id="PR00385">
    <property type="entry name" value="P450"/>
</dbReference>
<dbReference type="GO" id="GO:0005506">
    <property type="term" value="F:iron ion binding"/>
    <property type="evidence" value="ECO:0007669"/>
    <property type="project" value="InterPro"/>
</dbReference>
<evidence type="ECO:0000256" key="2">
    <source>
        <dbReference type="ARBA" id="ARBA00010617"/>
    </source>
</evidence>
<gene>
    <name evidence="9" type="ORF">VSDG_06389</name>
</gene>
<keyword evidence="8" id="KW-0472">Membrane</keyword>
<dbReference type="Pfam" id="PF00067">
    <property type="entry name" value="p450"/>
    <property type="match status" value="2"/>
</dbReference>
<evidence type="ECO:0000256" key="5">
    <source>
        <dbReference type="ARBA" id="ARBA00023004"/>
    </source>
</evidence>
<keyword evidence="8" id="KW-0812">Transmembrane</keyword>
<dbReference type="Gene3D" id="1.10.630.10">
    <property type="entry name" value="Cytochrome P450"/>
    <property type="match status" value="1"/>
</dbReference>
<feature type="transmembrane region" description="Helical" evidence="8">
    <location>
        <begin position="6"/>
        <end position="23"/>
    </location>
</feature>
<feature type="binding site" description="axial binding residue" evidence="6">
    <location>
        <position position="518"/>
    </location>
    <ligand>
        <name>heme</name>
        <dbReference type="ChEBI" id="CHEBI:30413"/>
    </ligand>
    <ligandPart>
        <name>Fe</name>
        <dbReference type="ChEBI" id="CHEBI:18248"/>
    </ligandPart>
</feature>
<proteinExistence type="inferred from homology"/>
<dbReference type="InterPro" id="IPR001128">
    <property type="entry name" value="Cyt_P450"/>
</dbReference>
<sequence length="571" mass="64643">MDNTMFRCTLFIFAGAGVLIVWIRRKLYPKPYPGIPYNLQSAARMTGDVPDLMPVIKAKNEFSESLFAITTQKLGVPVAQMLFPGIRKPMIILEDPREIEDILLRRAKEFDKAPMSIALFGPMFPNSTIAQYTTPELRDQKRLWADTMKMEFLRRTAAPNIRKSTLDLIELWRLKASIVPGQPFRTLDDFKHAALDAIWVAAVGEEPGMTRFQIKKLQSQISGFAQPQDQPLGAFIMKEVVYISDTIARNSCSPSPKWAQVFETWTPRYRRSRKVVNTEVGRSLRRAVDRFEGLELGELERDDFDTCMIDLVLRRQILEARKADRSKISKDPTKDHSLIDMLFVMLVGGYESTANVLSWFCKFMEDNLAIQTELRIALQAAFSGPDAPSADEILRTDVPYLDGVCEESFRLAGAAKAQLRQSLVDTEILGCKVPKGSEIFMNLHVNRMPAPVDESRRSATCRKAAVKHGEEDGLQGTAGRELGSFEPRRWLVRDDQGKESFNAHAIPALAFGGGYRGCLGVRLARMEFRIVVVLLVLNFEFLPLPEELRTTSATEKIFREPDMPYARVRLL</sequence>
<dbReference type="PROSITE" id="PS00086">
    <property type="entry name" value="CYTOCHROME_P450"/>
    <property type="match status" value="1"/>
</dbReference>
<dbReference type="STRING" id="252740.A0A423VPK2"/>
<dbReference type="GO" id="GO:0016705">
    <property type="term" value="F:oxidoreductase activity, acting on paired donors, with incorporation or reduction of molecular oxygen"/>
    <property type="evidence" value="ECO:0007669"/>
    <property type="project" value="InterPro"/>
</dbReference>
<keyword evidence="7" id="KW-0560">Oxidoreductase</keyword>
<keyword evidence="3 6" id="KW-0349">Heme</keyword>
<dbReference type="PANTHER" id="PTHR24305:SF232">
    <property type="entry name" value="P450, PUTATIVE (EUROFUNG)-RELATED"/>
    <property type="match status" value="1"/>
</dbReference>
<comment type="caution">
    <text evidence="9">The sequence shown here is derived from an EMBL/GenBank/DDBJ whole genome shotgun (WGS) entry which is preliminary data.</text>
</comment>
<keyword evidence="7" id="KW-0503">Monooxygenase</keyword>
<dbReference type="InterPro" id="IPR017972">
    <property type="entry name" value="Cyt_P450_CS"/>
</dbReference>